<dbReference type="OrthoDB" id="8594221at2"/>
<dbReference type="PANTHER" id="PTHR43222:SF11">
    <property type="entry name" value="PHOSPHATASE NUDJ"/>
    <property type="match status" value="1"/>
</dbReference>
<dbReference type="KEGG" id="xba:C7S18_10760"/>
<proteinExistence type="predicted"/>
<accession>A0A2P1PS47</accession>
<gene>
    <name evidence="2" type="ORF">C7S18_10760</name>
</gene>
<evidence type="ECO:0000259" key="1">
    <source>
        <dbReference type="PROSITE" id="PS51462"/>
    </source>
</evidence>
<sequence>MHQTPVWRPDVTVAALVERDGAFLFVAERVRGELVLNQPAGHLEQHETLIEATIREAREETRWTIRPTALLGAYQWQSPEPGLGFLRFTFVADAIAEDLSLSLDQGIEQVLWLRRDELLQCGIKHRSPLVLANVDDYVRGQRHGLDLCRWVVTP</sequence>
<dbReference type="PANTHER" id="PTHR43222">
    <property type="entry name" value="NUDIX HYDROLASE 23"/>
    <property type="match status" value="1"/>
</dbReference>
<dbReference type="Gene3D" id="3.90.79.10">
    <property type="entry name" value="Nucleoside Triphosphate Pyrophosphohydrolase"/>
    <property type="match status" value="1"/>
</dbReference>
<keyword evidence="3" id="KW-1185">Reference proteome</keyword>
<dbReference type="Proteomes" id="UP000241074">
    <property type="component" value="Chromosome"/>
</dbReference>
<reference evidence="2 3" key="2">
    <citation type="submission" date="2018-03" db="EMBL/GenBank/DDBJ databases">
        <authorList>
            <person name="Keele B.F."/>
        </authorList>
    </citation>
    <scope>NUCLEOTIDE SEQUENCE [LARGE SCALE GENOMIC DNA]</scope>
    <source>
        <strain evidence="2 3">D13</strain>
    </source>
</reference>
<dbReference type="AlphaFoldDB" id="A0A2P1PS47"/>
<dbReference type="InterPro" id="IPR015797">
    <property type="entry name" value="NUDIX_hydrolase-like_dom_sf"/>
</dbReference>
<dbReference type="PROSITE" id="PS51462">
    <property type="entry name" value="NUDIX"/>
    <property type="match status" value="1"/>
</dbReference>
<evidence type="ECO:0000313" key="3">
    <source>
        <dbReference type="Proteomes" id="UP000241074"/>
    </source>
</evidence>
<dbReference type="Pfam" id="PF00293">
    <property type="entry name" value="NUDIX"/>
    <property type="match status" value="1"/>
</dbReference>
<name>A0A2P1PS47_9GAMM</name>
<dbReference type="InterPro" id="IPR000086">
    <property type="entry name" value="NUDIX_hydrolase_dom"/>
</dbReference>
<dbReference type="EMBL" id="CP027860">
    <property type="protein sequence ID" value="AVP97650.1"/>
    <property type="molecule type" value="Genomic_DNA"/>
</dbReference>
<evidence type="ECO:0000313" key="2">
    <source>
        <dbReference type="EMBL" id="AVP97650.1"/>
    </source>
</evidence>
<dbReference type="RefSeq" id="WP_106891570.1">
    <property type="nucleotide sequence ID" value="NZ_CP027860.1"/>
</dbReference>
<dbReference type="GO" id="GO:0016787">
    <property type="term" value="F:hydrolase activity"/>
    <property type="evidence" value="ECO:0007669"/>
    <property type="project" value="UniProtKB-KW"/>
</dbReference>
<keyword evidence="2" id="KW-0378">Hydrolase</keyword>
<dbReference type="SUPFAM" id="SSF55811">
    <property type="entry name" value="Nudix"/>
    <property type="match status" value="1"/>
</dbReference>
<protein>
    <submittedName>
        <fullName evidence="2">NUDIX hydrolase</fullName>
    </submittedName>
</protein>
<reference evidence="2 3" key="1">
    <citation type="submission" date="2018-03" db="EMBL/GenBank/DDBJ databases">
        <title>Ahniella affigens gen. nov., sp. nov., a gammaproteobacterium isolated from sandy soil near a stream.</title>
        <authorList>
            <person name="Ko Y."/>
            <person name="Kim J.-H."/>
        </authorList>
    </citation>
    <scope>NUCLEOTIDE SEQUENCE [LARGE SCALE GENOMIC DNA]</scope>
    <source>
        <strain evidence="2 3">D13</strain>
    </source>
</reference>
<organism evidence="2 3">
    <name type="scientific">Ahniella affigens</name>
    <dbReference type="NCBI Taxonomy" id="2021234"/>
    <lineage>
        <taxon>Bacteria</taxon>
        <taxon>Pseudomonadati</taxon>
        <taxon>Pseudomonadota</taxon>
        <taxon>Gammaproteobacteria</taxon>
        <taxon>Lysobacterales</taxon>
        <taxon>Rhodanobacteraceae</taxon>
        <taxon>Ahniella</taxon>
    </lineage>
</organism>
<feature type="domain" description="Nudix hydrolase" evidence="1">
    <location>
        <begin position="6"/>
        <end position="136"/>
    </location>
</feature>